<gene>
    <name evidence="9" type="primary">SLC30A9</name>
    <name evidence="9" type="ORF">TSPGSL018_19560</name>
</gene>
<dbReference type="GO" id="GO:0016020">
    <property type="term" value="C:membrane"/>
    <property type="evidence" value="ECO:0007669"/>
    <property type="project" value="UniProtKB-SubCell"/>
</dbReference>
<dbReference type="InterPro" id="IPR040177">
    <property type="entry name" value="SLC30A9"/>
</dbReference>
<comment type="subcellular location">
    <subcellularLocation>
        <location evidence="1">Membrane</location>
        <topology evidence="1">Multi-pass membrane protein</topology>
    </subcellularLocation>
</comment>
<organism evidence="9">
    <name type="scientific">Tetraselmis sp. GSL018</name>
    <dbReference type="NCBI Taxonomy" id="582737"/>
    <lineage>
        <taxon>Eukaryota</taxon>
        <taxon>Viridiplantae</taxon>
        <taxon>Chlorophyta</taxon>
        <taxon>core chlorophytes</taxon>
        <taxon>Chlorodendrophyceae</taxon>
        <taxon>Chlorodendrales</taxon>
        <taxon>Chlorodendraceae</taxon>
        <taxon>Tetraselmis</taxon>
    </lineage>
</organism>
<evidence type="ECO:0000259" key="8">
    <source>
        <dbReference type="Pfam" id="PF01545"/>
    </source>
</evidence>
<dbReference type="Pfam" id="PF01545">
    <property type="entry name" value="Cation_efflux"/>
    <property type="match status" value="1"/>
</dbReference>
<evidence type="ECO:0000256" key="5">
    <source>
        <dbReference type="ARBA" id="ARBA00023136"/>
    </source>
</evidence>
<feature type="domain" description="Cation efflux protein transmembrane" evidence="8">
    <location>
        <begin position="179"/>
        <end position="386"/>
    </location>
</feature>
<feature type="region of interest" description="Disordered" evidence="6">
    <location>
        <begin position="521"/>
        <end position="544"/>
    </location>
</feature>
<keyword evidence="5 7" id="KW-0472">Membrane</keyword>
<dbReference type="AlphaFoldDB" id="A0A061QZH3"/>
<dbReference type="PANTHER" id="PTHR13414">
    <property type="entry name" value="HUEL-CATION TRANSPORTER"/>
    <property type="match status" value="1"/>
</dbReference>
<accession>A0A061QZH3</accession>
<name>A0A061QZH3_9CHLO</name>
<keyword evidence="4 7" id="KW-1133">Transmembrane helix</keyword>
<evidence type="ECO:0000256" key="7">
    <source>
        <dbReference type="SAM" id="Phobius"/>
    </source>
</evidence>
<dbReference type="GO" id="GO:0006829">
    <property type="term" value="P:zinc ion transport"/>
    <property type="evidence" value="ECO:0007669"/>
    <property type="project" value="InterPro"/>
</dbReference>
<dbReference type="SUPFAM" id="SSF161111">
    <property type="entry name" value="Cation efflux protein transmembrane domain-like"/>
    <property type="match status" value="1"/>
</dbReference>
<dbReference type="InterPro" id="IPR027469">
    <property type="entry name" value="Cation_efflux_TMD_sf"/>
</dbReference>
<feature type="transmembrane region" description="Helical" evidence="7">
    <location>
        <begin position="244"/>
        <end position="267"/>
    </location>
</feature>
<dbReference type="InterPro" id="IPR058533">
    <property type="entry name" value="Cation_efflux_TM"/>
</dbReference>
<feature type="transmembrane region" description="Helical" evidence="7">
    <location>
        <begin position="361"/>
        <end position="379"/>
    </location>
</feature>
<dbReference type="EMBL" id="GBEZ01022985">
    <property type="protein sequence ID" value="JAC63879.1"/>
    <property type="molecule type" value="Transcribed_RNA"/>
</dbReference>
<dbReference type="InterPro" id="IPR002524">
    <property type="entry name" value="Cation_efflux"/>
</dbReference>
<evidence type="ECO:0000256" key="3">
    <source>
        <dbReference type="ARBA" id="ARBA00022692"/>
    </source>
</evidence>
<feature type="transmembrane region" description="Helical" evidence="7">
    <location>
        <begin position="279"/>
        <end position="301"/>
    </location>
</feature>
<evidence type="ECO:0000256" key="1">
    <source>
        <dbReference type="ARBA" id="ARBA00004141"/>
    </source>
</evidence>
<keyword evidence="3 7" id="KW-0812">Transmembrane</keyword>
<protein>
    <submittedName>
        <fullName evidence="9">Solute carrier family 30 (Zinc transporter), member 9</fullName>
    </submittedName>
</protein>
<dbReference type="NCBIfam" id="TIGR01297">
    <property type="entry name" value="CDF"/>
    <property type="match status" value="1"/>
</dbReference>
<evidence type="ECO:0000256" key="6">
    <source>
        <dbReference type="SAM" id="MobiDB-lite"/>
    </source>
</evidence>
<evidence type="ECO:0000313" key="9">
    <source>
        <dbReference type="EMBL" id="JAC63879.1"/>
    </source>
</evidence>
<feature type="transmembrane region" description="Helical" evidence="7">
    <location>
        <begin position="335"/>
        <end position="355"/>
    </location>
</feature>
<sequence length="573" mass="62907">MRFLQLLKIQPYTIWSNGLPSLYKSPWSHSLKEKLRTIATANLSCPTGRWTNEPNDNNHFGMACLDRNHFPNKTSLNVHRYSCTAGYVCRPAQPLPRRHSTFYCCNSKSLRATRMIDGRSLLASSNQELGCRKAILRALSGTVSSGHWNGDAGEAPIPGKSGGEQLCHADHGALHAINVAIAANFVIFLSKLGVYLASGSSAMLAEAVHSVADVFNQALLRTGVMKSMQAPTTQHPYGYSRDRFVWSLISAVGIFCLGAGVSIVHGLNSLVSQYTLEHLGWGLAVLGVSLLLEGYSFVVAMQTVMKAARARGVTFLEYIKHGDDPTTIAIVMEDAAAVTGIIIAGVCTTAAHVTGNCVYDAIGSIAVGTLLGFTAVFLIQKNRQLLIGRSMSRESMARLMAHLKADPVVKAVYDAKSEEIGPGIFRFKAEIDFCGETLVSRHLERSGRSILHDKVRAATWTSDSRALDLVLRQYGREVVEALAVEVDRIEMELRELEPGIKHLDLEADRRPPLSRKALLGLSGRAEPPMDPDASQDSSEQLSRQQLEHLSLDEWNFEKESLEEWRDPSRDSPR</sequence>
<dbReference type="PANTHER" id="PTHR13414:SF9">
    <property type="entry name" value="PROTON-COUPLED ZINC ANTIPORTER SLC30A9, MITOCHONDRIAL"/>
    <property type="match status" value="1"/>
</dbReference>
<feature type="compositionally biased region" description="Polar residues" evidence="6">
    <location>
        <begin position="534"/>
        <end position="544"/>
    </location>
</feature>
<dbReference type="Gene3D" id="1.20.1510.10">
    <property type="entry name" value="Cation efflux protein transmembrane domain"/>
    <property type="match status" value="1"/>
</dbReference>
<evidence type="ECO:0000256" key="4">
    <source>
        <dbReference type="ARBA" id="ARBA00022989"/>
    </source>
</evidence>
<proteinExistence type="predicted"/>
<dbReference type="GO" id="GO:0008324">
    <property type="term" value="F:monoatomic cation transmembrane transporter activity"/>
    <property type="evidence" value="ECO:0007669"/>
    <property type="project" value="InterPro"/>
</dbReference>
<dbReference type="GO" id="GO:0005783">
    <property type="term" value="C:endoplasmic reticulum"/>
    <property type="evidence" value="ECO:0007669"/>
    <property type="project" value="TreeGrafter"/>
</dbReference>
<keyword evidence="2" id="KW-0813">Transport</keyword>
<reference evidence="9" key="1">
    <citation type="submission" date="2014-05" db="EMBL/GenBank/DDBJ databases">
        <title>The transcriptome of the halophilic microalga Tetraselmis sp. GSL018 isolated from the Great Salt Lake, Utah.</title>
        <authorList>
            <person name="Jinkerson R.E."/>
            <person name="D'Adamo S."/>
            <person name="Posewitz M.C."/>
        </authorList>
    </citation>
    <scope>NUCLEOTIDE SEQUENCE</scope>
    <source>
        <strain evidence="9">GSL018</strain>
    </source>
</reference>
<evidence type="ECO:0000256" key="2">
    <source>
        <dbReference type="ARBA" id="ARBA00022448"/>
    </source>
</evidence>
<dbReference type="GO" id="GO:0006882">
    <property type="term" value="P:intracellular zinc ion homeostasis"/>
    <property type="evidence" value="ECO:0007669"/>
    <property type="project" value="TreeGrafter"/>
</dbReference>